<protein>
    <submittedName>
        <fullName evidence="1">Unnamed protein product</fullName>
    </submittedName>
</protein>
<sequence>MELHSKRYGNYPIVWRMNVSTISHRLFALLHDDRELLLAKQALYIIQTMNLTAPPMPQTSNPELFIKSVAVRQIVQM</sequence>
<reference evidence="1" key="1">
    <citation type="submission" date="2023-04" db="EMBL/GenBank/DDBJ databases">
        <title>Aspergillus oryzae NBRC 4228.</title>
        <authorList>
            <person name="Ichikawa N."/>
            <person name="Sato H."/>
            <person name="Tonouchi N."/>
        </authorList>
    </citation>
    <scope>NUCLEOTIDE SEQUENCE</scope>
    <source>
        <strain evidence="1">NBRC 4228</strain>
    </source>
</reference>
<dbReference type="Proteomes" id="UP001165205">
    <property type="component" value="Unassembled WGS sequence"/>
</dbReference>
<proteinExistence type="predicted"/>
<evidence type="ECO:0000313" key="2">
    <source>
        <dbReference type="Proteomes" id="UP001165205"/>
    </source>
</evidence>
<name>A0AAN5BTZ4_ASPOZ</name>
<organism evidence="1 2">
    <name type="scientific">Aspergillus oryzae</name>
    <name type="common">Yellow koji mold</name>
    <dbReference type="NCBI Taxonomy" id="5062"/>
    <lineage>
        <taxon>Eukaryota</taxon>
        <taxon>Fungi</taxon>
        <taxon>Dikarya</taxon>
        <taxon>Ascomycota</taxon>
        <taxon>Pezizomycotina</taxon>
        <taxon>Eurotiomycetes</taxon>
        <taxon>Eurotiomycetidae</taxon>
        <taxon>Eurotiales</taxon>
        <taxon>Aspergillaceae</taxon>
        <taxon>Aspergillus</taxon>
        <taxon>Aspergillus subgen. Circumdati</taxon>
    </lineage>
</organism>
<gene>
    <name evidence="1" type="ORF">Aory04_000831100</name>
</gene>
<dbReference type="EMBL" id="BSYA01000104">
    <property type="protein sequence ID" value="GMG32619.1"/>
    <property type="molecule type" value="Genomic_DNA"/>
</dbReference>
<accession>A0AAN5BTZ4</accession>
<evidence type="ECO:0000313" key="1">
    <source>
        <dbReference type="EMBL" id="GMG32619.1"/>
    </source>
</evidence>
<comment type="caution">
    <text evidence="1">The sequence shown here is derived from an EMBL/GenBank/DDBJ whole genome shotgun (WGS) entry which is preliminary data.</text>
</comment>
<dbReference type="AlphaFoldDB" id="A0AAN5BTZ4"/>